<dbReference type="NCBIfam" id="NF033912">
    <property type="entry name" value="msc"/>
    <property type="match status" value="1"/>
</dbReference>
<reference evidence="2 3" key="1">
    <citation type="submission" date="2018-05" db="EMBL/GenBank/DDBJ databases">
        <title>Genomic Encyclopedia of Type Strains, Phase IV (KMG-IV): sequencing the most valuable type-strain genomes for metagenomic binning, comparative biology and taxonomic classification.</title>
        <authorList>
            <person name="Goeker M."/>
        </authorList>
    </citation>
    <scope>NUCLEOTIDE SEQUENCE [LARGE SCALE GENOMIC DNA]</scope>
    <source>
        <strain evidence="2 3">DSM 22440</strain>
    </source>
</reference>
<organism evidence="2 3">
    <name type="scientific">Streptohalobacillus salinus</name>
    <dbReference type="NCBI Taxonomy" id="621096"/>
    <lineage>
        <taxon>Bacteria</taxon>
        <taxon>Bacillati</taxon>
        <taxon>Bacillota</taxon>
        <taxon>Bacilli</taxon>
        <taxon>Bacillales</taxon>
        <taxon>Bacillaceae</taxon>
        <taxon>Streptohalobacillus</taxon>
    </lineage>
</organism>
<feature type="transmembrane region" description="Helical" evidence="1">
    <location>
        <begin position="456"/>
        <end position="477"/>
    </location>
</feature>
<keyword evidence="1 2" id="KW-0812">Transmembrane</keyword>
<dbReference type="Pfam" id="PF05552">
    <property type="entry name" value="MS_channel_1st_1"/>
    <property type="match status" value="5"/>
</dbReference>
<evidence type="ECO:0000256" key="1">
    <source>
        <dbReference type="SAM" id="Phobius"/>
    </source>
</evidence>
<name>A0A2V3WH53_9BACI</name>
<dbReference type="InterPro" id="IPR045275">
    <property type="entry name" value="MscS_archaea/bacteria_type"/>
</dbReference>
<comment type="caution">
    <text evidence="2">The sequence shown here is derived from an EMBL/GenBank/DDBJ whole genome shotgun (WGS) entry which is preliminary data.</text>
</comment>
<keyword evidence="1" id="KW-0472">Membrane</keyword>
<dbReference type="OrthoDB" id="1411407at2"/>
<protein>
    <submittedName>
        <fullName evidence="2">Putative transporter (Transmembrane protein)</fullName>
    </submittedName>
</protein>
<accession>A0A2V3WH53</accession>
<dbReference type="PANTHER" id="PTHR30221:SF1">
    <property type="entry name" value="SMALL-CONDUCTANCE MECHANOSENSITIVE CHANNEL"/>
    <property type="match status" value="1"/>
</dbReference>
<feature type="transmembrane region" description="Helical" evidence="1">
    <location>
        <begin position="351"/>
        <end position="372"/>
    </location>
</feature>
<dbReference type="InterPro" id="IPR008910">
    <property type="entry name" value="MSC_TM_helix"/>
</dbReference>
<dbReference type="Proteomes" id="UP000247922">
    <property type="component" value="Unassembled WGS sequence"/>
</dbReference>
<keyword evidence="3" id="KW-1185">Reference proteome</keyword>
<sequence>MEDFWYYFDQISDFLIAILVLLVGWLIAAIIAGLVKKALLKTDFDNKLFAGPEGESDKKYNSEKIISQFVFWFIMVFVFVVFLNLLSLDFIAQPFANMISDFLAIIPSIIMAIILFAVAWIIAKTLSFLIKKIGKKLPIAQTLNKVGLEEEGRNQDKIIDVIATLVFYFVLLLFLPAILTTLDLTGIAQPFMSMVNSILDFIPTLFAAALIFVVGWFVAKILRALLTSFLKGVGSEKLADKLGLSKLLDGTTLADVLGTVLFVLIMIPVTISALEQLNVRGISEPAINMLNDIMAILPNIAVAILLVVVGVWLARWLKQLVDSLLTRIGFNNIMSHLGLNKHSGSTGRFSASYIVGMIVEVIVIILFVGEALQVVELAFFAGLVSAIVAYLPHVVAAVVILAVAFYLGHFVEKIVSSMLNGALSHVLASVAKYSIITLAVFMALNQLGVADTIVNAAFILILGGLALAFGLAFGLGGRETASKYLKKWDQKVEATHVEQDANTNQQDSTSF</sequence>
<evidence type="ECO:0000313" key="3">
    <source>
        <dbReference type="Proteomes" id="UP000247922"/>
    </source>
</evidence>
<feature type="transmembrane region" description="Helical" evidence="1">
    <location>
        <begin position="378"/>
        <end position="407"/>
    </location>
</feature>
<evidence type="ECO:0000313" key="2">
    <source>
        <dbReference type="EMBL" id="PXW92734.1"/>
    </source>
</evidence>
<feature type="transmembrane region" description="Helical" evidence="1">
    <location>
        <begin position="69"/>
        <end position="92"/>
    </location>
</feature>
<dbReference type="PANTHER" id="PTHR30221">
    <property type="entry name" value="SMALL-CONDUCTANCE MECHANOSENSITIVE CHANNEL"/>
    <property type="match status" value="1"/>
</dbReference>
<keyword evidence="1" id="KW-1133">Transmembrane helix</keyword>
<feature type="transmembrane region" description="Helical" evidence="1">
    <location>
        <begin position="14"/>
        <end position="35"/>
    </location>
</feature>
<dbReference type="RefSeq" id="WP_110250605.1">
    <property type="nucleotide sequence ID" value="NZ_QJJR01000002.1"/>
</dbReference>
<dbReference type="EMBL" id="QJJR01000002">
    <property type="protein sequence ID" value="PXW92734.1"/>
    <property type="molecule type" value="Genomic_DNA"/>
</dbReference>
<feature type="transmembrane region" description="Helical" evidence="1">
    <location>
        <begin position="161"/>
        <end position="182"/>
    </location>
</feature>
<dbReference type="Gene3D" id="1.10.287.1260">
    <property type="match status" value="3"/>
</dbReference>
<feature type="transmembrane region" description="Helical" evidence="1">
    <location>
        <begin position="419"/>
        <end position="444"/>
    </location>
</feature>
<gene>
    <name evidence="2" type="ORF">DES38_102318</name>
</gene>
<proteinExistence type="predicted"/>
<dbReference type="AlphaFoldDB" id="A0A2V3WH53"/>
<feature type="transmembrane region" description="Helical" evidence="1">
    <location>
        <begin position="247"/>
        <end position="273"/>
    </location>
</feature>
<feature type="transmembrane region" description="Helical" evidence="1">
    <location>
        <begin position="202"/>
        <end position="226"/>
    </location>
</feature>
<feature type="transmembrane region" description="Helical" evidence="1">
    <location>
        <begin position="104"/>
        <end position="123"/>
    </location>
</feature>
<feature type="transmembrane region" description="Helical" evidence="1">
    <location>
        <begin position="293"/>
        <end position="314"/>
    </location>
</feature>
<dbReference type="GO" id="GO:0008381">
    <property type="term" value="F:mechanosensitive monoatomic ion channel activity"/>
    <property type="evidence" value="ECO:0007669"/>
    <property type="project" value="InterPro"/>
</dbReference>